<keyword evidence="2" id="KW-0805">Transcription regulation</keyword>
<dbReference type="Gene3D" id="1.10.10.10">
    <property type="entry name" value="Winged helix-like DNA-binding domain superfamily/Winged helix DNA-binding domain"/>
    <property type="match status" value="1"/>
</dbReference>
<dbReference type="GO" id="GO:0003677">
    <property type="term" value="F:DNA binding"/>
    <property type="evidence" value="ECO:0007669"/>
    <property type="project" value="UniProtKB-KW"/>
</dbReference>
<evidence type="ECO:0000256" key="4">
    <source>
        <dbReference type="ARBA" id="ARBA00023163"/>
    </source>
</evidence>
<dbReference type="InterPro" id="IPR005650">
    <property type="entry name" value="BlaI_family"/>
</dbReference>
<dbReference type="Pfam" id="PF03965">
    <property type="entry name" value="Penicillinase_R"/>
    <property type="match status" value="1"/>
</dbReference>
<dbReference type="Gene3D" id="6.10.140.850">
    <property type="match status" value="1"/>
</dbReference>
<gene>
    <name evidence="5" type="ORF">AERYTH_07275</name>
</gene>
<dbReference type="InterPro" id="IPR036390">
    <property type="entry name" value="WH_DNA-bd_sf"/>
</dbReference>
<keyword evidence="3" id="KW-0238">DNA-binding</keyword>
<keyword evidence="4" id="KW-0804">Transcription</keyword>
<keyword evidence="6" id="KW-1185">Reference proteome</keyword>
<dbReference type="SUPFAM" id="SSF46785">
    <property type="entry name" value="Winged helix' DNA-binding domain"/>
    <property type="match status" value="1"/>
</dbReference>
<dbReference type="STRING" id="2041.AERYTH_07275"/>
<reference evidence="5 6" key="1">
    <citation type="journal article" date="1991" name="Int. J. Syst. Bacteriol.">
        <title>Description of the erythromycin-producing bacterium Arthrobacter sp. strain NRRL B-3381 as Aeromicrobium erythreum gen. nov., sp. nov.</title>
        <authorList>
            <person name="Miller E.S."/>
            <person name="Woese C.R."/>
            <person name="Brenner S."/>
        </authorList>
    </citation>
    <scope>NUCLEOTIDE SEQUENCE [LARGE SCALE GENOMIC DNA]</scope>
    <source>
        <strain evidence="5 6">AR18</strain>
    </source>
</reference>
<proteinExistence type="inferred from homology"/>
<evidence type="ECO:0000256" key="1">
    <source>
        <dbReference type="ARBA" id="ARBA00011046"/>
    </source>
</evidence>
<protein>
    <recommendedName>
        <fullName evidence="7">CopY family transcriptional regulator</fullName>
    </recommendedName>
</protein>
<evidence type="ECO:0000313" key="5">
    <source>
        <dbReference type="EMBL" id="ALX04505.1"/>
    </source>
</evidence>
<dbReference type="AlphaFoldDB" id="A0A0U4B988"/>
<dbReference type="EMBL" id="CP011502">
    <property type="protein sequence ID" value="ALX04505.1"/>
    <property type="molecule type" value="Genomic_DNA"/>
</dbReference>
<sequence length="128" mass="13663">MPPSSRSLGSLERSVMDVLWRATSALTVREVQEQLEAGGSADLAYTTVMTVLDRLGAKEMVSRERDGRAFRYTAALSREAATAELLNATLDSSGDRTAALVHFARTVDPAEAAALRAALEEIEAPGTP</sequence>
<dbReference type="RefSeq" id="WP_067856566.1">
    <property type="nucleotide sequence ID" value="NZ_CP011502.1"/>
</dbReference>
<dbReference type="OrthoDB" id="9813987at2"/>
<evidence type="ECO:0000313" key="6">
    <source>
        <dbReference type="Proteomes" id="UP000067689"/>
    </source>
</evidence>
<evidence type="ECO:0000256" key="3">
    <source>
        <dbReference type="ARBA" id="ARBA00023125"/>
    </source>
</evidence>
<dbReference type="InterPro" id="IPR036388">
    <property type="entry name" value="WH-like_DNA-bd_sf"/>
</dbReference>
<accession>A0A0U4B988</accession>
<name>A0A0U4B988_9ACTN</name>
<evidence type="ECO:0000256" key="2">
    <source>
        <dbReference type="ARBA" id="ARBA00023015"/>
    </source>
</evidence>
<dbReference type="KEGG" id="aer:AERYTH_07275"/>
<dbReference type="Proteomes" id="UP000067689">
    <property type="component" value="Chromosome"/>
</dbReference>
<evidence type="ECO:0008006" key="7">
    <source>
        <dbReference type="Google" id="ProtNLM"/>
    </source>
</evidence>
<organism evidence="5 6">
    <name type="scientific">Aeromicrobium erythreum</name>
    <dbReference type="NCBI Taxonomy" id="2041"/>
    <lineage>
        <taxon>Bacteria</taxon>
        <taxon>Bacillati</taxon>
        <taxon>Actinomycetota</taxon>
        <taxon>Actinomycetes</taxon>
        <taxon>Propionibacteriales</taxon>
        <taxon>Nocardioidaceae</taxon>
        <taxon>Aeromicrobium</taxon>
    </lineage>
</organism>
<dbReference type="PATRIC" id="fig|2041.4.peg.1527"/>
<dbReference type="GO" id="GO:0045892">
    <property type="term" value="P:negative regulation of DNA-templated transcription"/>
    <property type="evidence" value="ECO:0007669"/>
    <property type="project" value="InterPro"/>
</dbReference>
<dbReference type="PIRSF" id="PIRSF019455">
    <property type="entry name" value="CopR_AtkY"/>
    <property type="match status" value="1"/>
</dbReference>
<comment type="similarity">
    <text evidence="1">Belongs to the BlaI transcriptional regulatory family.</text>
</comment>